<dbReference type="PANTHER" id="PTHR45614">
    <property type="entry name" value="MYB PROTEIN-RELATED"/>
    <property type="match status" value="1"/>
</dbReference>
<evidence type="ECO:0000256" key="2">
    <source>
        <dbReference type="ARBA" id="ARBA00022737"/>
    </source>
</evidence>
<keyword evidence="9" id="KW-1185">Reference proteome</keyword>
<feature type="domain" description="Myb-like" evidence="6">
    <location>
        <begin position="116"/>
        <end position="167"/>
    </location>
</feature>
<dbReference type="SUPFAM" id="SSF46689">
    <property type="entry name" value="Homeodomain-like"/>
    <property type="match status" value="1"/>
</dbReference>
<feature type="region of interest" description="Disordered" evidence="5">
    <location>
        <begin position="215"/>
        <end position="236"/>
    </location>
</feature>
<evidence type="ECO:0000256" key="4">
    <source>
        <dbReference type="ARBA" id="ARBA00023242"/>
    </source>
</evidence>
<dbReference type="Gene3D" id="1.10.10.60">
    <property type="entry name" value="Homeodomain-like"/>
    <property type="match status" value="2"/>
</dbReference>
<dbReference type="SMART" id="SM00717">
    <property type="entry name" value="SANT"/>
    <property type="match status" value="2"/>
</dbReference>
<feature type="domain" description="HTH myb-type" evidence="7">
    <location>
        <begin position="172"/>
        <end position="222"/>
    </location>
</feature>
<comment type="subcellular location">
    <subcellularLocation>
        <location evidence="1">Nucleus</location>
    </subcellularLocation>
</comment>
<dbReference type="PROSITE" id="PS50090">
    <property type="entry name" value="MYB_LIKE"/>
    <property type="match status" value="2"/>
</dbReference>
<gene>
    <name evidence="8" type="ORF">SSX86_018630</name>
</gene>
<dbReference type="AlphaFoldDB" id="A0AAP0CY76"/>
<evidence type="ECO:0000313" key="8">
    <source>
        <dbReference type="EMBL" id="KAK9061449.1"/>
    </source>
</evidence>
<dbReference type="Pfam" id="PF13921">
    <property type="entry name" value="Myb_DNA-bind_6"/>
    <property type="match status" value="1"/>
</dbReference>
<dbReference type="GO" id="GO:0005634">
    <property type="term" value="C:nucleus"/>
    <property type="evidence" value="ECO:0007669"/>
    <property type="project" value="UniProtKB-SubCell"/>
</dbReference>
<dbReference type="PANTHER" id="PTHR45614:SF279">
    <property type="entry name" value="HOMEODOMAIN-LIKE PROTEIN-RELATED"/>
    <property type="match status" value="1"/>
</dbReference>
<feature type="domain" description="Myb-like" evidence="6">
    <location>
        <begin position="168"/>
        <end position="218"/>
    </location>
</feature>
<accession>A0AAP0CY76</accession>
<dbReference type="InterPro" id="IPR050560">
    <property type="entry name" value="MYB_TF"/>
</dbReference>
<evidence type="ECO:0000256" key="1">
    <source>
        <dbReference type="ARBA" id="ARBA00004123"/>
    </source>
</evidence>
<evidence type="ECO:0000259" key="6">
    <source>
        <dbReference type="PROSITE" id="PS50090"/>
    </source>
</evidence>
<keyword evidence="4" id="KW-0539">Nucleus</keyword>
<protein>
    <submittedName>
        <fullName evidence="8">Uncharacterized protein</fullName>
    </submittedName>
</protein>
<dbReference type="InterPro" id="IPR017930">
    <property type="entry name" value="Myb_dom"/>
</dbReference>
<reference evidence="8 9" key="1">
    <citation type="submission" date="2024-04" db="EMBL/GenBank/DDBJ databases">
        <title>The reference genome of an endangered Asteraceae, Deinandra increscens subsp. villosa, native to the Central Coast of California.</title>
        <authorList>
            <person name="Guilliams M."/>
            <person name="Hasenstab-Lehman K."/>
            <person name="Meyer R."/>
            <person name="Mcevoy S."/>
        </authorList>
    </citation>
    <scope>NUCLEOTIDE SEQUENCE [LARGE SCALE GENOMIC DNA]</scope>
    <source>
        <tissue evidence="8">Leaf</tissue>
    </source>
</reference>
<dbReference type="CDD" id="cd00167">
    <property type="entry name" value="SANT"/>
    <property type="match status" value="2"/>
</dbReference>
<proteinExistence type="predicted"/>
<name>A0AAP0CY76_9ASTR</name>
<dbReference type="EMBL" id="JBCNJP010000019">
    <property type="protein sequence ID" value="KAK9061449.1"/>
    <property type="molecule type" value="Genomic_DNA"/>
</dbReference>
<sequence>MEAGGDVKLQKHPPVAPPLTAIGRFLQGQSGHNQFSHDHKNKGSFIPSNGVYGFSSYSNGSNRGLFDEPESSLVPCYPMDVAYHGVFLKNHQNLQLINNEVMIKSGRKMISKGGYSKNLIKGQWTDEEDRKLIRLVKLHGVRKWAQIAEHMNGRAGKQCRERWHNHLRPDIKKDTWNEDEERMLVETHKKIGNKWAEIAKLIPGRTENAVKNHWNATKRRHSRHKSKNNDTKNRKFQSSILQDYIRSKITTNASDYNIASTTTNVTASPASSTTISDDIIFHELPNLNFEDNPSLDMAKSYEDELSFMQSFFGDSDTISTTESSINTKDPRSSLHINSLSFNGKSQYLFPPYTSISNDSIPIKGLGSSLGMKPQGFCGSSLYGLASSSSISNESVHIKDIPTSSWFSGGLQYGGNLQYGFASSSSILHDDKSNICLNPRDTSKTKLTPDVYFSYLLEGDTALSNSSYYGYHGDAKSRDGLVFDVEQSSSSGSLSKVKKEMDLMEMVLSSQFSQGNN</sequence>
<comment type="caution">
    <text evidence="8">The sequence shown here is derived from an EMBL/GenBank/DDBJ whole genome shotgun (WGS) entry which is preliminary data.</text>
</comment>
<evidence type="ECO:0000259" key="7">
    <source>
        <dbReference type="PROSITE" id="PS51294"/>
    </source>
</evidence>
<dbReference type="PROSITE" id="PS51294">
    <property type="entry name" value="HTH_MYB"/>
    <property type="match status" value="2"/>
</dbReference>
<evidence type="ECO:0000256" key="5">
    <source>
        <dbReference type="SAM" id="MobiDB-lite"/>
    </source>
</evidence>
<dbReference type="GO" id="GO:0000981">
    <property type="term" value="F:DNA-binding transcription factor activity, RNA polymerase II-specific"/>
    <property type="evidence" value="ECO:0007669"/>
    <property type="project" value="TreeGrafter"/>
</dbReference>
<keyword evidence="2" id="KW-0677">Repeat</keyword>
<dbReference type="InterPro" id="IPR001005">
    <property type="entry name" value="SANT/Myb"/>
</dbReference>
<dbReference type="Proteomes" id="UP001408789">
    <property type="component" value="Unassembled WGS sequence"/>
</dbReference>
<dbReference type="GO" id="GO:0000978">
    <property type="term" value="F:RNA polymerase II cis-regulatory region sequence-specific DNA binding"/>
    <property type="evidence" value="ECO:0007669"/>
    <property type="project" value="TreeGrafter"/>
</dbReference>
<evidence type="ECO:0000313" key="9">
    <source>
        <dbReference type="Proteomes" id="UP001408789"/>
    </source>
</evidence>
<feature type="domain" description="HTH myb-type" evidence="7">
    <location>
        <begin position="116"/>
        <end position="171"/>
    </location>
</feature>
<keyword evidence="3" id="KW-0238">DNA-binding</keyword>
<organism evidence="8 9">
    <name type="scientific">Deinandra increscens subsp. villosa</name>
    <dbReference type="NCBI Taxonomy" id="3103831"/>
    <lineage>
        <taxon>Eukaryota</taxon>
        <taxon>Viridiplantae</taxon>
        <taxon>Streptophyta</taxon>
        <taxon>Embryophyta</taxon>
        <taxon>Tracheophyta</taxon>
        <taxon>Spermatophyta</taxon>
        <taxon>Magnoliopsida</taxon>
        <taxon>eudicotyledons</taxon>
        <taxon>Gunneridae</taxon>
        <taxon>Pentapetalae</taxon>
        <taxon>asterids</taxon>
        <taxon>campanulids</taxon>
        <taxon>Asterales</taxon>
        <taxon>Asteraceae</taxon>
        <taxon>Asteroideae</taxon>
        <taxon>Heliantheae alliance</taxon>
        <taxon>Madieae</taxon>
        <taxon>Madiinae</taxon>
        <taxon>Deinandra</taxon>
    </lineage>
</organism>
<dbReference type="InterPro" id="IPR009057">
    <property type="entry name" value="Homeodomain-like_sf"/>
</dbReference>
<evidence type="ECO:0000256" key="3">
    <source>
        <dbReference type="ARBA" id="ARBA00023125"/>
    </source>
</evidence>
<dbReference type="FunFam" id="1.10.10.60:FF:000010">
    <property type="entry name" value="Transcriptional activator Myb isoform A"/>
    <property type="match status" value="1"/>
</dbReference>
<feature type="compositionally biased region" description="Basic residues" evidence="5">
    <location>
        <begin position="216"/>
        <end position="226"/>
    </location>
</feature>